<feature type="transmembrane region" description="Helical" evidence="4">
    <location>
        <begin position="186"/>
        <end position="204"/>
    </location>
</feature>
<dbReference type="SMART" id="SM00534">
    <property type="entry name" value="MUTSac"/>
    <property type="match status" value="1"/>
</dbReference>
<reference evidence="6 7" key="1">
    <citation type="submission" date="2020-02" db="EMBL/GenBank/DDBJ databases">
        <title>Draft genome sequence of Lactococcus sp. Hs30E4-3.</title>
        <authorList>
            <person name="Noda S."/>
            <person name="Yuki M."/>
            <person name="Ohkuma M."/>
        </authorList>
    </citation>
    <scope>NUCLEOTIDE SEQUENCE [LARGE SCALE GENOMIC DNA]</scope>
    <source>
        <strain evidence="6 7">Hs30E4-3</strain>
    </source>
</reference>
<keyword evidence="4" id="KW-1133">Transmembrane helix</keyword>
<keyword evidence="1" id="KW-0547">Nucleotide-binding</keyword>
<evidence type="ECO:0000313" key="7">
    <source>
        <dbReference type="Proteomes" id="UP000480303"/>
    </source>
</evidence>
<keyword evidence="2" id="KW-0067">ATP-binding</keyword>
<dbReference type="Gene3D" id="3.40.50.300">
    <property type="entry name" value="P-loop containing nucleotide triphosphate hydrolases"/>
    <property type="match status" value="1"/>
</dbReference>
<keyword evidence="7" id="KW-1185">Reference proteome</keyword>
<dbReference type="GO" id="GO:0006298">
    <property type="term" value="P:mismatch repair"/>
    <property type="evidence" value="ECO:0007669"/>
    <property type="project" value="InterPro"/>
</dbReference>
<dbReference type="Proteomes" id="UP000480303">
    <property type="component" value="Unassembled WGS sequence"/>
</dbReference>
<evidence type="ECO:0000256" key="1">
    <source>
        <dbReference type="ARBA" id="ARBA00022741"/>
    </source>
</evidence>
<proteinExistence type="predicted"/>
<feature type="transmembrane region" description="Helical" evidence="4">
    <location>
        <begin position="162"/>
        <end position="180"/>
    </location>
</feature>
<organism evidence="6 7">
    <name type="scientific">Pseudolactococcus hodotermopsidis</name>
    <dbReference type="NCBI Taxonomy" id="2709157"/>
    <lineage>
        <taxon>Bacteria</taxon>
        <taxon>Bacillati</taxon>
        <taxon>Bacillota</taxon>
        <taxon>Bacilli</taxon>
        <taxon>Lactobacillales</taxon>
        <taxon>Streptococcaceae</taxon>
        <taxon>Pseudolactococcus</taxon>
    </lineage>
</organism>
<evidence type="ECO:0000313" key="6">
    <source>
        <dbReference type="EMBL" id="GFH41507.1"/>
    </source>
</evidence>
<dbReference type="Pfam" id="PF00488">
    <property type="entry name" value="MutS_V"/>
    <property type="match status" value="1"/>
</dbReference>
<dbReference type="RefSeq" id="WP_172207056.1">
    <property type="nucleotide sequence ID" value="NZ_BLLI01000001.1"/>
</dbReference>
<dbReference type="GO" id="GO:0030983">
    <property type="term" value="F:mismatched DNA binding"/>
    <property type="evidence" value="ECO:0007669"/>
    <property type="project" value="InterPro"/>
</dbReference>
<dbReference type="InterPro" id="IPR000432">
    <property type="entry name" value="DNA_mismatch_repair_MutS_C"/>
</dbReference>
<evidence type="ECO:0000256" key="2">
    <source>
        <dbReference type="ARBA" id="ARBA00022840"/>
    </source>
</evidence>
<dbReference type="GO" id="GO:0005524">
    <property type="term" value="F:ATP binding"/>
    <property type="evidence" value="ECO:0007669"/>
    <property type="project" value="UniProtKB-KW"/>
</dbReference>
<dbReference type="EMBL" id="BLLI01000001">
    <property type="protein sequence ID" value="GFH41507.1"/>
    <property type="molecule type" value="Genomic_DNA"/>
</dbReference>
<evidence type="ECO:0000256" key="3">
    <source>
        <dbReference type="ARBA" id="ARBA00023125"/>
    </source>
</evidence>
<dbReference type="AlphaFoldDB" id="A0A6A0BCG2"/>
<keyword evidence="4" id="KW-0472">Membrane</keyword>
<dbReference type="GO" id="GO:0140664">
    <property type="term" value="F:ATP-dependent DNA damage sensor activity"/>
    <property type="evidence" value="ECO:0007669"/>
    <property type="project" value="InterPro"/>
</dbReference>
<sequence length="555" mass="63324">MTALLTVLGVIATIVFIVCVIDIFDRIKLKKDVRKNWGKPARRTRKDGEKTLKEAWEKAKSYRKYDSEVDDLTWYDLDFFEFFQKINNTKSSIGSEALYQRLRNFNFSEREHKRQEKLIQFFAENSVAREAIQYQFARLGKKDHNFVESYLSETKSQKLPHLGLYIFCACLPFVAMLSRVVLPLEFAVLLILASLVFNICYYQFKKVALEVELNSMAYLVQTVSIARKISKIQTPFQTELQQNLTTIRSISKFGFSFRVKSESEMEILVDYLNAIIMLPFISYHLVLSKIIHHDKEAQAVWHLLGELEVALAVLNLRLSSNVAICQPTFTENFQVLAENVAHPLLTNPVANPVNWRKNTLITGSNASGKSTYVKAIAINCILANTINLAFASHISLPRATVLTSMAIEDDIFAGDSYFVAEIKSVKRVLDLVASAQPCLCFVDEILKGTNTIERISASSGIIEWLSKHKQTLAFVATHDIELTEILSENCENVHFEEQVTKENGVTFDYSLRQGPATTRNAIELLQVLQYPKEIVLEAKVMAKFFDENRKWQVLK</sequence>
<comment type="caution">
    <text evidence="6">The sequence shown here is derived from an EMBL/GenBank/DDBJ whole genome shotgun (WGS) entry which is preliminary data.</text>
</comment>
<feature type="domain" description="DNA mismatch repair proteins mutS family" evidence="5">
    <location>
        <begin position="356"/>
        <end position="543"/>
    </location>
</feature>
<protein>
    <submittedName>
        <fullName evidence="6">DNA mismatch repair protein MutS</fullName>
    </submittedName>
</protein>
<accession>A0A6A0BCG2</accession>
<dbReference type="PANTHER" id="PTHR11361">
    <property type="entry name" value="DNA MISMATCH REPAIR PROTEIN MUTS FAMILY MEMBER"/>
    <property type="match status" value="1"/>
</dbReference>
<dbReference type="PANTHER" id="PTHR11361:SF152">
    <property type="entry name" value="DNA MISMATCH REPAIR PROTEIN"/>
    <property type="match status" value="1"/>
</dbReference>
<evidence type="ECO:0000256" key="4">
    <source>
        <dbReference type="SAM" id="Phobius"/>
    </source>
</evidence>
<gene>
    <name evidence="6" type="ORF">Hs30E_00580</name>
</gene>
<dbReference type="InterPro" id="IPR027417">
    <property type="entry name" value="P-loop_NTPase"/>
</dbReference>
<dbReference type="SUPFAM" id="SSF52540">
    <property type="entry name" value="P-loop containing nucleoside triphosphate hydrolases"/>
    <property type="match status" value="1"/>
</dbReference>
<dbReference type="InterPro" id="IPR045076">
    <property type="entry name" value="MutS"/>
</dbReference>
<feature type="transmembrane region" description="Helical" evidence="4">
    <location>
        <begin position="6"/>
        <end position="24"/>
    </location>
</feature>
<keyword evidence="3" id="KW-0238">DNA-binding</keyword>
<name>A0A6A0BCG2_9LACT</name>
<dbReference type="GO" id="GO:0005829">
    <property type="term" value="C:cytosol"/>
    <property type="evidence" value="ECO:0007669"/>
    <property type="project" value="TreeGrafter"/>
</dbReference>
<keyword evidence="4" id="KW-0812">Transmembrane</keyword>
<evidence type="ECO:0000259" key="5">
    <source>
        <dbReference type="SMART" id="SM00534"/>
    </source>
</evidence>
<feature type="transmembrane region" description="Helical" evidence="4">
    <location>
        <begin position="267"/>
        <end position="286"/>
    </location>
</feature>